<proteinExistence type="predicted"/>
<dbReference type="EMBL" id="DYUB01000338">
    <property type="protein sequence ID" value="HJG97594.1"/>
    <property type="molecule type" value="Genomic_DNA"/>
</dbReference>
<sequence>MYLVTIENNGVETVINEVSTNTNNRVSGTIKQGINTINSFTFTIYPNNQGYNLINPLTTLVKVLNTKTNKYDFIGRVLSPTHSMSSNGLVSKSYVCESELAYLLDTYQSYEEIHNATVRGYLERLIQVHNANTDINKQFVVGNVNVIDNNDSLYRYVAYDSTKKNIDDDLIGKLGGEIQIRYENGIRYLDYLQEIGKVCTTEIRLAKNLQDIEQNIDVNGYCNRLVVLGAKLKTTDDEGNEVDTENRLTIESVNGGIRYIDDEESISKFGIIQGQVIYDDVTDAKNLFTKGQKYLLNQRLIISNKVNALDLSLIGIDIDSFEVGNYYPLIHEILNINDTVRIVEKSISIDSPHTSTITLGDLEKDIKKYNIQAKNGYIEAMKMAEDASNRAVSVEKYATEQIYRVDGNINTIITDVGNEITNINNSLGNTNNDLTDINNNISILTNQVNTNTSNINDIETSLDNIELDIVTIKADLKVVKSDTSEMKSDLSILKTDTTQIKTDIKTINTKLDEIMAILQGGA</sequence>
<dbReference type="Pfam" id="PF06605">
    <property type="entry name" value="Prophage_tail"/>
    <property type="match status" value="1"/>
</dbReference>
<comment type="caution">
    <text evidence="2">The sequence shown here is derived from an EMBL/GenBank/DDBJ whole genome shotgun (WGS) entry which is preliminary data.</text>
</comment>
<reference evidence="2" key="2">
    <citation type="submission" date="2021-09" db="EMBL/GenBank/DDBJ databases">
        <authorList>
            <person name="Gilroy R."/>
        </authorList>
    </citation>
    <scope>NUCLEOTIDE SEQUENCE</scope>
    <source>
        <strain evidence="2">1277</strain>
    </source>
</reference>
<evidence type="ECO:0000313" key="2">
    <source>
        <dbReference type="EMBL" id="HJG97594.1"/>
    </source>
</evidence>
<accession>A0A921N3W3</accession>
<reference evidence="2" key="1">
    <citation type="journal article" date="2021" name="PeerJ">
        <title>Extensive microbial diversity within the chicken gut microbiome revealed by metagenomics and culture.</title>
        <authorList>
            <person name="Gilroy R."/>
            <person name="Ravi A."/>
            <person name="Getino M."/>
            <person name="Pursley I."/>
            <person name="Horton D.L."/>
            <person name="Alikhan N.F."/>
            <person name="Baker D."/>
            <person name="Gharbi K."/>
            <person name="Hall N."/>
            <person name="Watson M."/>
            <person name="Adriaenssens E.M."/>
            <person name="Foster-Nyarko E."/>
            <person name="Jarju S."/>
            <person name="Secka A."/>
            <person name="Antonio M."/>
            <person name="Oren A."/>
            <person name="Chaudhuri R.R."/>
            <person name="La Ragione R."/>
            <person name="Hildebrand F."/>
            <person name="Pallen M.J."/>
        </authorList>
    </citation>
    <scope>NUCLEOTIDE SEQUENCE</scope>
    <source>
        <strain evidence="2">1277</strain>
    </source>
</reference>
<organism evidence="2 3">
    <name type="scientific">Romboutsia timonensis</name>
    <dbReference type="NCBI Taxonomy" id="1776391"/>
    <lineage>
        <taxon>Bacteria</taxon>
        <taxon>Bacillati</taxon>
        <taxon>Bacillota</taxon>
        <taxon>Clostridia</taxon>
        <taxon>Peptostreptococcales</taxon>
        <taxon>Peptostreptococcaceae</taxon>
        <taxon>Romboutsia</taxon>
    </lineage>
</organism>
<evidence type="ECO:0000313" key="3">
    <source>
        <dbReference type="Proteomes" id="UP000776700"/>
    </source>
</evidence>
<dbReference type="Gene3D" id="1.20.5.190">
    <property type="match status" value="1"/>
</dbReference>
<protein>
    <submittedName>
        <fullName evidence="2">Phage tail protein</fullName>
    </submittedName>
</protein>
<name>A0A921N3W3_9FIRM</name>
<evidence type="ECO:0000259" key="1">
    <source>
        <dbReference type="Pfam" id="PF06605"/>
    </source>
</evidence>
<gene>
    <name evidence="2" type="ORF">K8V90_10870</name>
</gene>
<dbReference type="Proteomes" id="UP000776700">
    <property type="component" value="Unassembled WGS sequence"/>
</dbReference>
<feature type="domain" description="Tail spike" evidence="1">
    <location>
        <begin position="106"/>
        <end position="372"/>
    </location>
</feature>
<dbReference type="AlphaFoldDB" id="A0A921N3W3"/>
<dbReference type="InterPro" id="IPR010572">
    <property type="entry name" value="Tail_dom"/>
</dbReference>